<dbReference type="EMBL" id="OZ034827">
    <property type="protein sequence ID" value="CAL1683586.1"/>
    <property type="molecule type" value="Genomic_DNA"/>
</dbReference>
<evidence type="ECO:0000256" key="1">
    <source>
        <dbReference type="SAM" id="MobiDB-lite"/>
    </source>
</evidence>
<proteinExistence type="predicted"/>
<reference evidence="2" key="1">
    <citation type="submission" date="2024-04" db="EMBL/GenBank/DDBJ databases">
        <authorList>
            <consortium name="Molecular Ecology Group"/>
        </authorList>
    </citation>
    <scope>NUCLEOTIDE SEQUENCE</scope>
</reference>
<organism evidence="2 3">
    <name type="scientific">Lasius platythorax</name>
    <dbReference type="NCBI Taxonomy" id="488582"/>
    <lineage>
        <taxon>Eukaryota</taxon>
        <taxon>Metazoa</taxon>
        <taxon>Ecdysozoa</taxon>
        <taxon>Arthropoda</taxon>
        <taxon>Hexapoda</taxon>
        <taxon>Insecta</taxon>
        <taxon>Pterygota</taxon>
        <taxon>Neoptera</taxon>
        <taxon>Endopterygota</taxon>
        <taxon>Hymenoptera</taxon>
        <taxon>Apocrita</taxon>
        <taxon>Aculeata</taxon>
        <taxon>Formicoidea</taxon>
        <taxon>Formicidae</taxon>
        <taxon>Formicinae</taxon>
        <taxon>Lasius</taxon>
        <taxon>Lasius</taxon>
    </lineage>
</organism>
<feature type="region of interest" description="Disordered" evidence="1">
    <location>
        <begin position="15"/>
        <end position="34"/>
    </location>
</feature>
<protein>
    <submittedName>
        <fullName evidence="2">Uncharacterized protein</fullName>
    </submittedName>
</protein>
<dbReference type="AlphaFoldDB" id="A0AAV2NT69"/>
<evidence type="ECO:0000313" key="2">
    <source>
        <dbReference type="EMBL" id="CAL1683586.1"/>
    </source>
</evidence>
<name>A0AAV2NT69_9HYME</name>
<keyword evidence="3" id="KW-1185">Reference proteome</keyword>
<evidence type="ECO:0000313" key="3">
    <source>
        <dbReference type="Proteomes" id="UP001497644"/>
    </source>
</evidence>
<accession>A0AAV2NT69</accession>
<sequence length="82" mass="8993">MEPGHDPGIEIAVAAKGRRANGRKNRDPDDQPIGPVESYDILSQGHYFHIGLCIVVRFSSPENYTVKMSGIQTHRSSSSISL</sequence>
<gene>
    <name evidence="2" type="ORF">LPLAT_LOCUS9284</name>
</gene>
<dbReference type="Proteomes" id="UP001497644">
    <property type="component" value="Chromosome 4"/>
</dbReference>